<name>A0A0K0FW64_STRVS</name>
<dbReference type="InterPro" id="IPR043128">
    <property type="entry name" value="Rev_trsase/Diguanyl_cyclase"/>
</dbReference>
<keyword evidence="3" id="KW-0548">Nucleotidyltransferase</keyword>
<dbReference type="InterPro" id="IPR041373">
    <property type="entry name" value="RT_RNaseH"/>
</dbReference>
<feature type="domain" description="Reverse transcriptase" evidence="9">
    <location>
        <begin position="1"/>
        <end position="171"/>
    </location>
</feature>
<evidence type="ECO:0000256" key="6">
    <source>
        <dbReference type="ARBA" id="ARBA00022759"/>
    </source>
</evidence>
<dbReference type="PANTHER" id="PTHR33064:SF37">
    <property type="entry name" value="RIBONUCLEASE H"/>
    <property type="match status" value="1"/>
</dbReference>
<organism evidence="10 11">
    <name type="scientific">Strongyloides venezuelensis</name>
    <name type="common">Threadworm</name>
    <dbReference type="NCBI Taxonomy" id="75913"/>
    <lineage>
        <taxon>Eukaryota</taxon>
        <taxon>Metazoa</taxon>
        <taxon>Ecdysozoa</taxon>
        <taxon>Nematoda</taxon>
        <taxon>Chromadorea</taxon>
        <taxon>Rhabditida</taxon>
        <taxon>Tylenchina</taxon>
        <taxon>Panagrolaimomorpha</taxon>
        <taxon>Strongyloidoidea</taxon>
        <taxon>Strongyloididae</taxon>
        <taxon>Strongyloides</taxon>
    </lineage>
</organism>
<evidence type="ECO:0000313" key="11">
    <source>
        <dbReference type="WBParaSite" id="SVE_1661900.1"/>
    </source>
</evidence>
<dbReference type="PANTHER" id="PTHR33064">
    <property type="entry name" value="POL PROTEIN"/>
    <property type="match status" value="1"/>
</dbReference>
<dbReference type="GO" id="GO:0006508">
    <property type="term" value="P:proteolysis"/>
    <property type="evidence" value="ECO:0007669"/>
    <property type="project" value="UniProtKB-KW"/>
</dbReference>
<evidence type="ECO:0000256" key="5">
    <source>
        <dbReference type="ARBA" id="ARBA00022750"/>
    </source>
</evidence>
<keyword evidence="1" id="KW-0645">Protease</keyword>
<evidence type="ECO:0000256" key="8">
    <source>
        <dbReference type="ARBA" id="ARBA00022918"/>
    </source>
</evidence>
<keyword evidence="10" id="KW-1185">Reference proteome</keyword>
<keyword evidence="8" id="KW-0695">RNA-directed DNA polymerase</keyword>
<evidence type="ECO:0000256" key="7">
    <source>
        <dbReference type="ARBA" id="ARBA00022801"/>
    </source>
</evidence>
<reference evidence="10" key="1">
    <citation type="submission" date="2014-07" db="EMBL/GenBank/DDBJ databases">
        <authorList>
            <person name="Martin A.A"/>
            <person name="De Silva N."/>
        </authorList>
    </citation>
    <scope>NUCLEOTIDE SEQUENCE</scope>
</reference>
<dbReference type="STRING" id="75913.A0A0K0FW64"/>
<dbReference type="Gene3D" id="3.10.10.10">
    <property type="entry name" value="HIV Type 1 Reverse Transcriptase, subunit A, domain 1"/>
    <property type="match status" value="1"/>
</dbReference>
<accession>A0A0K0FW64</accession>
<dbReference type="WBParaSite" id="SVE_1661900.1">
    <property type="protein sequence ID" value="SVE_1661900.1"/>
    <property type="gene ID" value="SVE_1661900"/>
</dbReference>
<dbReference type="InterPro" id="IPR043502">
    <property type="entry name" value="DNA/RNA_pol_sf"/>
</dbReference>
<dbReference type="GO" id="GO:0004519">
    <property type="term" value="F:endonuclease activity"/>
    <property type="evidence" value="ECO:0007669"/>
    <property type="project" value="UniProtKB-KW"/>
</dbReference>
<protein>
    <submittedName>
        <fullName evidence="11">Reverse transcriptase domain-containing protein</fullName>
    </submittedName>
</protein>
<keyword evidence="2" id="KW-0808">Transferase</keyword>
<evidence type="ECO:0000256" key="4">
    <source>
        <dbReference type="ARBA" id="ARBA00022722"/>
    </source>
</evidence>
<evidence type="ECO:0000256" key="3">
    <source>
        <dbReference type="ARBA" id="ARBA00022695"/>
    </source>
</evidence>
<dbReference type="Proteomes" id="UP000035680">
    <property type="component" value="Unassembled WGS sequence"/>
</dbReference>
<evidence type="ECO:0000256" key="1">
    <source>
        <dbReference type="ARBA" id="ARBA00022670"/>
    </source>
</evidence>
<dbReference type="InterPro" id="IPR051320">
    <property type="entry name" value="Viral_Replic_Matur_Polypro"/>
</dbReference>
<evidence type="ECO:0000259" key="9">
    <source>
        <dbReference type="PROSITE" id="PS50878"/>
    </source>
</evidence>
<dbReference type="Pfam" id="PF00078">
    <property type="entry name" value="RVT_1"/>
    <property type="match status" value="1"/>
</dbReference>
<keyword evidence="6" id="KW-0255">Endonuclease</keyword>
<dbReference type="PROSITE" id="PS50878">
    <property type="entry name" value="RT_POL"/>
    <property type="match status" value="1"/>
</dbReference>
<dbReference type="GO" id="GO:0004190">
    <property type="term" value="F:aspartic-type endopeptidase activity"/>
    <property type="evidence" value="ECO:0007669"/>
    <property type="project" value="UniProtKB-KW"/>
</dbReference>
<sequence>MTSPISMVKKNDDEYRPCVDARYINQHMIEVECRLPSKYEIKCLWSMSEDETVGKADLCNAFKSFKVMEDKQWISGINTHLGDYISPRLQFGYKSSSAIYANKLRQLLIEFELDKNLVINYIDDLAFVGKKENQVRSWVKFIQLCSKYNLPINLEKCQFQMKSMDFLGQTFSRFGMSIENKKLMELQNLKVPRSVSELQTSIGKLQCCRAYIRDIAMLIKRIVSKRNVLPERELLEETWKEIQSNLKETRTLYIPEKKDILIFEVADFDLHPEIVDTKVYVMKDVKKIVQVIERTLSSSKRNYNKCELELLALENAIKHYHGYGHELSIITKSTAIEWILLDDILNQNDISRRVMKFAVPIILSGVKIKIVNDDTKIKLSKIRYLETNNLPSYMSAYEHDELLEDQKNNSLINMIVESWTDQTGTCMKKLPALLRNGTDLTETQEGIFVFDNKPIVSKEYLKRKA</sequence>
<keyword evidence="5" id="KW-0064">Aspartyl protease</keyword>
<evidence type="ECO:0000256" key="2">
    <source>
        <dbReference type="ARBA" id="ARBA00022679"/>
    </source>
</evidence>
<dbReference type="InterPro" id="IPR000477">
    <property type="entry name" value="RT_dom"/>
</dbReference>
<dbReference type="Pfam" id="PF17917">
    <property type="entry name" value="RT_RNaseH"/>
    <property type="match status" value="1"/>
</dbReference>
<dbReference type="GO" id="GO:0003964">
    <property type="term" value="F:RNA-directed DNA polymerase activity"/>
    <property type="evidence" value="ECO:0007669"/>
    <property type="project" value="UniProtKB-KW"/>
</dbReference>
<evidence type="ECO:0000313" key="10">
    <source>
        <dbReference type="Proteomes" id="UP000035680"/>
    </source>
</evidence>
<dbReference type="SUPFAM" id="SSF56672">
    <property type="entry name" value="DNA/RNA polymerases"/>
    <property type="match status" value="1"/>
</dbReference>
<reference evidence="11" key="2">
    <citation type="submission" date="2015-08" db="UniProtKB">
        <authorList>
            <consortium name="WormBaseParasite"/>
        </authorList>
    </citation>
    <scope>IDENTIFICATION</scope>
</reference>
<dbReference type="Gene3D" id="3.30.70.270">
    <property type="match status" value="1"/>
</dbReference>
<keyword evidence="4" id="KW-0540">Nuclease</keyword>
<keyword evidence="7" id="KW-0378">Hydrolase</keyword>
<dbReference type="AlphaFoldDB" id="A0A0K0FW64"/>
<proteinExistence type="predicted"/>